<comment type="similarity">
    <text evidence="2 7">Belongs to the group II decarboxylase family.</text>
</comment>
<keyword evidence="9" id="KW-1185">Reference proteome</keyword>
<dbReference type="Gene3D" id="3.40.640.10">
    <property type="entry name" value="Type I PLP-dependent aspartate aminotransferase-like (Major domain)"/>
    <property type="match status" value="1"/>
</dbReference>
<dbReference type="InterPro" id="IPR002129">
    <property type="entry name" value="PyrdxlP-dep_de-COase"/>
</dbReference>
<keyword evidence="8" id="KW-0032">Aminotransferase</keyword>
<evidence type="ECO:0000256" key="3">
    <source>
        <dbReference type="ARBA" id="ARBA00022793"/>
    </source>
</evidence>
<dbReference type="PROSITE" id="PS00392">
    <property type="entry name" value="DDC_GAD_HDC_YDC"/>
    <property type="match status" value="1"/>
</dbReference>
<dbReference type="PANTHER" id="PTHR45677">
    <property type="entry name" value="GLUTAMATE DECARBOXYLASE-RELATED"/>
    <property type="match status" value="1"/>
</dbReference>
<accession>A0A1Q9LSL3</accession>
<evidence type="ECO:0000313" key="8">
    <source>
        <dbReference type="EMBL" id="OLR95008.1"/>
    </source>
</evidence>
<dbReference type="GO" id="GO:0008483">
    <property type="term" value="F:transaminase activity"/>
    <property type="evidence" value="ECO:0007669"/>
    <property type="project" value="UniProtKB-KW"/>
</dbReference>
<dbReference type="GO" id="GO:0030170">
    <property type="term" value="F:pyridoxal phosphate binding"/>
    <property type="evidence" value="ECO:0007669"/>
    <property type="project" value="InterPro"/>
</dbReference>
<evidence type="ECO:0000256" key="1">
    <source>
        <dbReference type="ARBA" id="ARBA00001933"/>
    </source>
</evidence>
<dbReference type="Proteomes" id="UP000186040">
    <property type="component" value="Unassembled WGS sequence"/>
</dbReference>
<dbReference type="GO" id="GO:0005737">
    <property type="term" value="C:cytoplasm"/>
    <property type="evidence" value="ECO:0007669"/>
    <property type="project" value="TreeGrafter"/>
</dbReference>
<sequence length="450" mass="45569">MTRSPAALAAADAVRPLVAIALDAVAAGAAARGGPLPPGGPGGLGAGADPVPERGVGAEAALRALVARFAAGAADPADPWCAAHLHCPPLAVAAAADLVASVLNPSMDSWDQAPAASELEAELTRGIARLCHPGAAAPDALVTTGGTESNLLGLLLARESRGRVTVVCGRNAHHSVTRAAWLLGLPAPVPVDCAGDRVDPASLAAVLARVDGPAAVVATLGTTNTGALDPLPEIEAAAVAAGAWLHVDAAYAGGLLFSGRRALPSLARADSVALDLHKFGWQPIAAGLLVCRDAGVLRALHTTADYLSADDDTEAGLPDLLGRSLRTSRRPDAFKIAVTLRALGRAGIGELVDHCCDTAAGVAAAARAHPALRVWGEPSLSTVLFRPADTPDAVVAQVRRDLLRSGRAVVGRADLDGELWLKLTILHPHATAETYAPLLDLVADAARRAA</sequence>
<gene>
    <name evidence="8" type="ORF">BJP25_08595</name>
</gene>
<comment type="cofactor">
    <cofactor evidence="1 6 7">
        <name>pyridoxal 5'-phosphate</name>
        <dbReference type="ChEBI" id="CHEBI:597326"/>
    </cofactor>
</comment>
<dbReference type="AlphaFoldDB" id="A0A1Q9LSL3"/>
<evidence type="ECO:0000256" key="5">
    <source>
        <dbReference type="ARBA" id="ARBA00023239"/>
    </source>
</evidence>
<dbReference type="InterPro" id="IPR021115">
    <property type="entry name" value="Pyridoxal-P_BS"/>
</dbReference>
<dbReference type="EMBL" id="MKQR01000005">
    <property type="protein sequence ID" value="OLR95008.1"/>
    <property type="molecule type" value="Genomic_DNA"/>
</dbReference>
<feature type="modified residue" description="N6-(pyridoxal phosphate)lysine" evidence="6">
    <location>
        <position position="278"/>
    </location>
</feature>
<name>A0A1Q9LSL3_9PSEU</name>
<dbReference type="InterPro" id="IPR015424">
    <property type="entry name" value="PyrdxlP-dep_Trfase"/>
</dbReference>
<evidence type="ECO:0000256" key="7">
    <source>
        <dbReference type="RuleBase" id="RU000382"/>
    </source>
</evidence>
<reference evidence="8 9" key="1">
    <citation type="submission" date="2016-10" db="EMBL/GenBank/DDBJ databases">
        <title>The Draft Genome Sequence of Actinokineospora bangkokensis 44EHWT reveals the biosynthetic pathway of antifungal compounds Thailandins with unusual extender unit butylmalonyl-CoA.</title>
        <authorList>
            <person name="Greule A."/>
            <person name="Intra B."/>
            <person name="Flemming S."/>
            <person name="Rommel M.G."/>
            <person name="Panbangred W."/>
            <person name="Bechthold A."/>
        </authorList>
    </citation>
    <scope>NUCLEOTIDE SEQUENCE [LARGE SCALE GENOMIC DNA]</scope>
    <source>
        <strain evidence="8 9">44EHW</strain>
    </source>
</reference>
<dbReference type="RefSeq" id="WP_075973241.1">
    <property type="nucleotide sequence ID" value="NZ_MKQR01000005.1"/>
</dbReference>
<keyword evidence="4 6" id="KW-0663">Pyridoxal phosphate</keyword>
<evidence type="ECO:0000313" key="9">
    <source>
        <dbReference type="Proteomes" id="UP000186040"/>
    </source>
</evidence>
<keyword evidence="3" id="KW-0210">Decarboxylase</keyword>
<dbReference type="Gene3D" id="3.90.1150.10">
    <property type="entry name" value="Aspartate Aminotransferase, domain 1"/>
    <property type="match status" value="1"/>
</dbReference>
<dbReference type="InterPro" id="IPR015422">
    <property type="entry name" value="PyrdxlP-dep_Trfase_small"/>
</dbReference>
<dbReference type="InterPro" id="IPR015421">
    <property type="entry name" value="PyrdxlP-dep_Trfase_major"/>
</dbReference>
<keyword evidence="8" id="KW-0808">Transferase</keyword>
<comment type="caution">
    <text evidence="8">The sequence shown here is derived from an EMBL/GenBank/DDBJ whole genome shotgun (WGS) entry which is preliminary data.</text>
</comment>
<protein>
    <submittedName>
        <fullName evidence="8">Aspartate aminotransferase family protein</fullName>
    </submittedName>
</protein>
<evidence type="ECO:0000256" key="6">
    <source>
        <dbReference type="PIRSR" id="PIRSR602129-50"/>
    </source>
</evidence>
<dbReference type="STRING" id="1193682.BJP25_08595"/>
<evidence type="ECO:0000256" key="2">
    <source>
        <dbReference type="ARBA" id="ARBA00009533"/>
    </source>
</evidence>
<dbReference type="Pfam" id="PF00282">
    <property type="entry name" value="Pyridoxal_deC"/>
    <property type="match status" value="1"/>
</dbReference>
<dbReference type="SUPFAM" id="SSF53383">
    <property type="entry name" value="PLP-dependent transferases"/>
    <property type="match status" value="1"/>
</dbReference>
<dbReference type="OrthoDB" id="3335676at2"/>
<organism evidence="8 9">
    <name type="scientific">Actinokineospora bangkokensis</name>
    <dbReference type="NCBI Taxonomy" id="1193682"/>
    <lineage>
        <taxon>Bacteria</taxon>
        <taxon>Bacillati</taxon>
        <taxon>Actinomycetota</taxon>
        <taxon>Actinomycetes</taxon>
        <taxon>Pseudonocardiales</taxon>
        <taxon>Pseudonocardiaceae</taxon>
        <taxon>Actinokineospora</taxon>
    </lineage>
</organism>
<dbReference type="PANTHER" id="PTHR45677:SF8">
    <property type="entry name" value="CYSTEINE SULFINIC ACID DECARBOXYLASE"/>
    <property type="match status" value="1"/>
</dbReference>
<proteinExistence type="inferred from homology"/>
<dbReference type="GO" id="GO:0019752">
    <property type="term" value="P:carboxylic acid metabolic process"/>
    <property type="evidence" value="ECO:0007669"/>
    <property type="project" value="InterPro"/>
</dbReference>
<keyword evidence="5 7" id="KW-0456">Lyase</keyword>
<evidence type="ECO:0000256" key="4">
    <source>
        <dbReference type="ARBA" id="ARBA00022898"/>
    </source>
</evidence>
<dbReference type="GO" id="GO:0004058">
    <property type="term" value="F:aromatic-L-amino-acid decarboxylase activity"/>
    <property type="evidence" value="ECO:0007669"/>
    <property type="project" value="UniProtKB-ARBA"/>
</dbReference>